<keyword evidence="2" id="KW-1185">Reference proteome</keyword>
<evidence type="ECO:0000313" key="1">
    <source>
        <dbReference type="EMBL" id="KAI5315925.1"/>
    </source>
</evidence>
<dbReference type="Proteomes" id="UP001054821">
    <property type="component" value="Chromosome 8"/>
</dbReference>
<accession>A0AAD4YNW1</accession>
<gene>
    <name evidence="1" type="ORF">L3X38_045101</name>
</gene>
<proteinExistence type="predicted"/>
<dbReference type="EMBL" id="JAJFAZ020000008">
    <property type="protein sequence ID" value="KAI5315925.1"/>
    <property type="molecule type" value="Genomic_DNA"/>
</dbReference>
<protein>
    <submittedName>
        <fullName evidence="1">Uncharacterized protein</fullName>
    </submittedName>
</protein>
<sequence>MGKSIVSKSVDYMVQKIHHLQYVLFTLLGDSRLNALEEEVRLLWAASRSSTTWIFNGCLSGSKDGRYRYRTMDSNSWSFYGPRVTRFGF</sequence>
<reference evidence="1 2" key="1">
    <citation type="journal article" date="2022" name="G3 (Bethesda)">
        <title>Whole-genome sequence and methylome profiling of the almond [Prunus dulcis (Mill.) D.A. Webb] cultivar 'Nonpareil'.</title>
        <authorList>
            <person name="D'Amico-Willman K.M."/>
            <person name="Ouma W.Z."/>
            <person name="Meulia T."/>
            <person name="Sideli G.M."/>
            <person name="Gradziel T.M."/>
            <person name="Fresnedo-Ramirez J."/>
        </authorList>
    </citation>
    <scope>NUCLEOTIDE SEQUENCE [LARGE SCALE GENOMIC DNA]</scope>
    <source>
        <strain evidence="1">Clone GOH B32 T37-40</strain>
    </source>
</reference>
<evidence type="ECO:0000313" key="2">
    <source>
        <dbReference type="Proteomes" id="UP001054821"/>
    </source>
</evidence>
<name>A0AAD4YNW1_PRUDU</name>
<comment type="caution">
    <text evidence="1">The sequence shown here is derived from an EMBL/GenBank/DDBJ whole genome shotgun (WGS) entry which is preliminary data.</text>
</comment>
<organism evidence="1 2">
    <name type="scientific">Prunus dulcis</name>
    <name type="common">Almond</name>
    <name type="synonym">Amygdalus dulcis</name>
    <dbReference type="NCBI Taxonomy" id="3755"/>
    <lineage>
        <taxon>Eukaryota</taxon>
        <taxon>Viridiplantae</taxon>
        <taxon>Streptophyta</taxon>
        <taxon>Embryophyta</taxon>
        <taxon>Tracheophyta</taxon>
        <taxon>Spermatophyta</taxon>
        <taxon>Magnoliopsida</taxon>
        <taxon>eudicotyledons</taxon>
        <taxon>Gunneridae</taxon>
        <taxon>Pentapetalae</taxon>
        <taxon>rosids</taxon>
        <taxon>fabids</taxon>
        <taxon>Rosales</taxon>
        <taxon>Rosaceae</taxon>
        <taxon>Amygdaloideae</taxon>
        <taxon>Amygdaleae</taxon>
        <taxon>Prunus</taxon>
    </lineage>
</organism>
<dbReference type="AlphaFoldDB" id="A0AAD4YNW1"/>